<feature type="region of interest" description="Disordered" evidence="6">
    <location>
        <begin position="24"/>
        <end position="45"/>
    </location>
</feature>
<keyword evidence="2" id="KW-0677">Repeat</keyword>
<feature type="domain" description="C2H2-type" evidence="7">
    <location>
        <begin position="144"/>
        <end position="168"/>
    </location>
</feature>
<dbReference type="InterPro" id="IPR036236">
    <property type="entry name" value="Znf_C2H2_sf"/>
</dbReference>
<dbReference type="PROSITE" id="PS50157">
    <property type="entry name" value="ZINC_FINGER_C2H2_2"/>
    <property type="match status" value="6"/>
</dbReference>
<dbReference type="GO" id="GO:0000981">
    <property type="term" value="F:DNA-binding transcription factor activity, RNA polymerase II-specific"/>
    <property type="evidence" value="ECO:0007669"/>
    <property type="project" value="TreeGrafter"/>
</dbReference>
<gene>
    <name evidence="9" type="primary">LOC125384845</name>
</gene>
<evidence type="ECO:0000256" key="1">
    <source>
        <dbReference type="ARBA" id="ARBA00022723"/>
    </source>
</evidence>
<dbReference type="AlphaFoldDB" id="A0A9C6SH22"/>
<organism evidence="8 9">
    <name type="scientific">Bombus terrestris</name>
    <name type="common">Buff-tailed bumblebee</name>
    <name type="synonym">Apis terrestris</name>
    <dbReference type="NCBI Taxonomy" id="30195"/>
    <lineage>
        <taxon>Eukaryota</taxon>
        <taxon>Metazoa</taxon>
        <taxon>Ecdysozoa</taxon>
        <taxon>Arthropoda</taxon>
        <taxon>Hexapoda</taxon>
        <taxon>Insecta</taxon>
        <taxon>Pterygota</taxon>
        <taxon>Neoptera</taxon>
        <taxon>Endopterygota</taxon>
        <taxon>Hymenoptera</taxon>
        <taxon>Apocrita</taxon>
        <taxon>Aculeata</taxon>
        <taxon>Apoidea</taxon>
        <taxon>Anthophila</taxon>
        <taxon>Apidae</taxon>
        <taxon>Bombus</taxon>
        <taxon>Bombus</taxon>
    </lineage>
</organism>
<evidence type="ECO:0000256" key="2">
    <source>
        <dbReference type="ARBA" id="ARBA00022737"/>
    </source>
</evidence>
<name>A0A9C6SH22_BOMTE</name>
<dbReference type="Gene3D" id="3.30.160.60">
    <property type="entry name" value="Classic Zinc Finger"/>
    <property type="match status" value="4"/>
</dbReference>
<dbReference type="PROSITE" id="PS00028">
    <property type="entry name" value="ZINC_FINGER_C2H2_1"/>
    <property type="match status" value="5"/>
</dbReference>
<keyword evidence="1" id="KW-0479">Metal-binding</keyword>
<dbReference type="InterPro" id="IPR013087">
    <property type="entry name" value="Znf_C2H2_type"/>
</dbReference>
<dbReference type="PANTHER" id="PTHR24408">
    <property type="entry name" value="ZINC FINGER PROTEIN"/>
    <property type="match status" value="1"/>
</dbReference>
<sequence length="313" mass="36898">MEHKNTSAQKHEEECITGDITIKFEEQDIPEDTTEQQVIESPERKNPQIDETAQVHTNLPVRTPVQFSQWLNRCSNGSESMASNEKTFTCDCCSKIFRKKYALQRHLETHSNARMECSVCHRLLKTKKTLKLHMMLHEDTGKIFECSECGFMTKQKQSMTRHQIRMHSKIADYKCQLCPKTFKFNGDLKRHHEAKHVVDPCYCEICGKTYRNSHFLRKHRRISKTHRNAYSRICYGAIRGNQNIECATSQNKGKVKRVFNCSKCKWRFSSWRLLNKHMQRHLLIFNCDICGAVFKYKASFLKHQESHKQSEQF</sequence>
<keyword evidence="4" id="KW-0862">Zinc</keyword>
<dbReference type="GeneID" id="125384845"/>
<evidence type="ECO:0000259" key="7">
    <source>
        <dbReference type="PROSITE" id="PS50157"/>
    </source>
</evidence>
<accession>A0A9C6SH22</accession>
<dbReference type="GO" id="GO:0005634">
    <property type="term" value="C:nucleus"/>
    <property type="evidence" value="ECO:0007669"/>
    <property type="project" value="TreeGrafter"/>
</dbReference>
<dbReference type="Pfam" id="PF00096">
    <property type="entry name" value="zf-C2H2"/>
    <property type="match status" value="4"/>
</dbReference>
<dbReference type="GO" id="GO:0008270">
    <property type="term" value="F:zinc ion binding"/>
    <property type="evidence" value="ECO:0007669"/>
    <property type="project" value="UniProtKB-KW"/>
</dbReference>
<dbReference type="RefSeq" id="XP_048260826.1">
    <property type="nucleotide sequence ID" value="XM_048404869.1"/>
</dbReference>
<evidence type="ECO:0000256" key="5">
    <source>
        <dbReference type="PROSITE-ProRule" id="PRU00042"/>
    </source>
</evidence>
<feature type="domain" description="C2H2-type" evidence="7">
    <location>
        <begin position="88"/>
        <end position="115"/>
    </location>
</feature>
<dbReference type="KEGG" id="bter:125384845"/>
<feature type="domain" description="C2H2-type" evidence="7">
    <location>
        <begin position="285"/>
        <end position="312"/>
    </location>
</feature>
<evidence type="ECO:0000256" key="3">
    <source>
        <dbReference type="ARBA" id="ARBA00022771"/>
    </source>
</evidence>
<dbReference type="Proteomes" id="UP000835206">
    <property type="component" value="Chromosome 4"/>
</dbReference>
<feature type="domain" description="C2H2-type" evidence="7">
    <location>
        <begin position="201"/>
        <end position="231"/>
    </location>
</feature>
<protein>
    <submittedName>
        <fullName evidence="9">Zinc finger protein 782-like</fullName>
    </submittedName>
</protein>
<feature type="domain" description="C2H2-type" evidence="7">
    <location>
        <begin position="259"/>
        <end position="281"/>
    </location>
</feature>
<dbReference type="SUPFAM" id="SSF57667">
    <property type="entry name" value="beta-beta-alpha zinc fingers"/>
    <property type="match status" value="4"/>
</dbReference>
<keyword evidence="3 5" id="KW-0863">Zinc-finger</keyword>
<dbReference type="Pfam" id="PF13909">
    <property type="entry name" value="zf-H2C2_5"/>
    <property type="match status" value="1"/>
</dbReference>
<evidence type="ECO:0000313" key="9">
    <source>
        <dbReference type="RefSeq" id="XP_048260826.1"/>
    </source>
</evidence>
<keyword evidence="8" id="KW-1185">Reference proteome</keyword>
<dbReference type="OrthoDB" id="10004641at2759"/>
<proteinExistence type="predicted"/>
<evidence type="ECO:0000256" key="4">
    <source>
        <dbReference type="ARBA" id="ARBA00022833"/>
    </source>
</evidence>
<reference evidence="9" key="1">
    <citation type="submission" date="2025-08" db="UniProtKB">
        <authorList>
            <consortium name="RefSeq"/>
        </authorList>
    </citation>
    <scope>IDENTIFICATION</scope>
</reference>
<dbReference type="GO" id="GO:0043565">
    <property type="term" value="F:sequence-specific DNA binding"/>
    <property type="evidence" value="ECO:0007669"/>
    <property type="project" value="TreeGrafter"/>
</dbReference>
<dbReference type="PANTHER" id="PTHR24408:SF58">
    <property type="entry name" value="TRANSCRIPTION FACTOR (TFIIIA), PUTATIVE (AFU_ORTHOLOGUE AFUA_1G05150)-RELATED"/>
    <property type="match status" value="1"/>
</dbReference>
<evidence type="ECO:0000313" key="8">
    <source>
        <dbReference type="Proteomes" id="UP000835206"/>
    </source>
</evidence>
<dbReference type="SMART" id="SM00355">
    <property type="entry name" value="ZnF_C2H2"/>
    <property type="match status" value="7"/>
</dbReference>
<evidence type="ECO:0000256" key="6">
    <source>
        <dbReference type="SAM" id="MobiDB-lite"/>
    </source>
</evidence>
<feature type="domain" description="C2H2-type" evidence="7">
    <location>
        <begin position="173"/>
        <end position="196"/>
    </location>
</feature>